<evidence type="ECO:0000313" key="3">
    <source>
        <dbReference type="Proteomes" id="UP000389128"/>
    </source>
</evidence>
<evidence type="ECO:0000259" key="1">
    <source>
        <dbReference type="Pfam" id="PF12680"/>
    </source>
</evidence>
<comment type="caution">
    <text evidence="2">The sequence shown here is derived from an EMBL/GenBank/DDBJ whole genome shotgun (WGS) entry which is preliminary data.</text>
</comment>
<keyword evidence="3" id="KW-1185">Reference proteome</keyword>
<dbReference type="Proteomes" id="UP000389128">
    <property type="component" value="Unassembled WGS sequence"/>
</dbReference>
<dbReference type="RefSeq" id="WP_148580156.1">
    <property type="nucleotide sequence ID" value="NZ_SDKK01000015.1"/>
</dbReference>
<proteinExistence type="predicted"/>
<organism evidence="2 3">
    <name type="scientific">Zoogloea oleivorans</name>
    <dbReference type="NCBI Taxonomy" id="1552750"/>
    <lineage>
        <taxon>Bacteria</taxon>
        <taxon>Pseudomonadati</taxon>
        <taxon>Pseudomonadota</taxon>
        <taxon>Betaproteobacteria</taxon>
        <taxon>Rhodocyclales</taxon>
        <taxon>Zoogloeaceae</taxon>
        <taxon>Zoogloea</taxon>
    </lineage>
</organism>
<feature type="domain" description="SnoaL-like" evidence="1">
    <location>
        <begin position="13"/>
        <end position="117"/>
    </location>
</feature>
<gene>
    <name evidence="2" type="ORF">ETQ85_16375</name>
</gene>
<dbReference type="Gene3D" id="3.10.450.50">
    <property type="match status" value="1"/>
</dbReference>
<reference evidence="2 3" key="1">
    <citation type="submission" date="2019-01" db="EMBL/GenBank/DDBJ databases">
        <title>Zoogloea oleivorans genome sequencing and assembly.</title>
        <authorList>
            <person name="Tancsics A."/>
            <person name="Farkas M."/>
            <person name="Kriszt B."/>
            <person name="Maroti G."/>
            <person name="Horvath B."/>
        </authorList>
    </citation>
    <scope>NUCLEOTIDE SEQUENCE [LARGE SCALE GENOMIC DNA]</scope>
    <source>
        <strain evidence="2 3">Buc</strain>
    </source>
</reference>
<dbReference type="SUPFAM" id="SSF54427">
    <property type="entry name" value="NTF2-like"/>
    <property type="match status" value="1"/>
</dbReference>
<accession>A0A6C2CNM5</accession>
<dbReference type="EMBL" id="SDKK01000015">
    <property type="protein sequence ID" value="TYC55023.1"/>
    <property type="molecule type" value="Genomic_DNA"/>
</dbReference>
<protein>
    <submittedName>
        <fullName evidence="2">Nuclear transport factor 2 family protein</fullName>
    </submittedName>
</protein>
<dbReference type="AlphaFoldDB" id="A0A6C2CNM5"/>
<dbReference type="Pfam" id="PF12680">
    <property type="entry name" value="SnoaL_2"/>
    <property type="match status" value="1"/>
</dbReference>
<dbReference type="InterPro" id="IPR037401">
    <property type="entry name" value="SnoaL-like"/>
</dbReference>
<dbReference type="OrthoDB" id="1115105at2"/>
<name>A0A6C2CNM5_9RHOO</name>
<sequence>MSGAQHAAGLARVVAFYETLSPQSLACIGEVYAPDARFKDPFNEVQGLAAIENVFRHMYRQVHEPRFSVTSSMGEGAEAWLAWEFRFRFQGWRESEVQLVRGATHLRLAPDGRVTEHRDYWDTGEELFARLPLLGGLMRFLRRRLGAS</sequence>
<dbReference type="InterPro" id="IPR032710">
    <property type="entry name" value="NTF2-like_dom_sf"/>
</dbReference>
<evidence type="ECO:0000313" key="2">
    <source>
        <dbReference type="EMBL" id="TYC55023.1"/>
    </source>
</evidence>